<name>A0AA38M022_9CUCU</name>
<protein>
    <submittedName>
        <fullName evidence="1">Uncharacterized protein</fullName>
    </submittedName>
</protein>
<proteinExistence type="predicted"/>
<sequence>MEEEEQRDSRTSNEPTLLHFSRCSQITILLTFINFVGRTFQGYKRAVLAVLTRDPSFQNSHILQSVEDVVWMRVIRTHLNIIAYLLLAALLQLNAVQPPSQRAIYTLERLQENVAREDAFWQHEAPSLLDNRSFEKWSTLDKFYVQLLCCDFARVSKRFRKLLPHPFLIPFCKGHS</sequence>
<dbReference type="Proteomes" id="UP001168821">
    <property type="component" value="Unassembled WGS sequence"/>
</dbReference>
<evidence type="ECO:0000313" key="1">
    <source>
        <dbReference type="EMBL" id="KAJ3617608.1"/>
    </source>
</evidence>
<organism evidence="1 2">
    <name type="scientific">Zophobas morio</name>
    <dbReference type="NCBI Taxonomy" id="2755281"/>
    <lineage>
        <taxon>Eukaryota</taxon>
        <taxon>Metazoa</taxon>
        <taxon>Ecdysozoa</taxon>
        <taxon>Arthropoda</taxon>
        <taxon>Hexapoda</taxon>
        <taxon>Insecta</taxon>
        <taxon>Pterygota</taxon>
        <taxon>Neoptera</taxon>
        <taxon>Endopterygota</taxon>
        <taxon>Coleoptera</taxon>
        <taxon>Polyphaga</taxon>
        <taxon>Cucujiformia</taxon>
        <taxon>Tenebrionidae</taxon>
        <taxon>Zophobas</taxon>
    </lineage>
</organism>
<evidence type="ECO:0000313" key="2">
    <source>
        <dbReference type="Proteomes" id="UP001168821"/>
    </source>
</evidence>
<dbReference type="AlphaFoldDB" id="A0AA38M022"/>
<reference evidence="1" key="1">
    <citation type="journal article" date="2023" name="G3 (Bethesda)">
        <title>Whole genome assemblies of Zophobas morio and Tenebrio molitor.</title>
        <authorList>
            <person name="Kaur S."/>
            <person name="Stinson S.A."/>
            <person name="diCenzo G.C."/>
        </authorList>
    </citation>
    <scope>NUCLEOTIDE SEQUENCE</scope>
    <source>
        <strain evidence="1">QUZm001</strain>
    </source>
</reference>
<comment type="caution">
    <text evidence="1">The sequence shown here is derived from an EMBL/GenBank/DDBJ whole genome shotgun (WGS) entry which is preliminary data.</text>
</comment>
<gene>
    <name evidence="1" type="ORF">Zmor_008821</name>
</gene>
<keyword evidence="2" id="KW-1185">Reference proteome</keyword>
<accession>A0AA38M022</accession>
<dbReference type="EMBL" id="JALNTZ010002450">
    <property type="protein sequence ID" value="KAJ3617608.1"/>
    <property type="molecule type" value="Genomic_DNA"/>
</dbReference>